<sequence length="53" mass="6557">MDGISENKNREKYKMFFGITKFLYDNNIKKKSIRECNRFYFFHHHLEGALRCH</sequence>
<protein>
    <submittedName>
        <fullName evidence="1">Uncharacterized protein</fullName>
    </submittedName>
</protein>
<accession>A0ABR7IGK7</accession>
<evidence type="ECO:0000313" key="2">
    <source>
        <dbReference type="Proteomes" id="UP000649826"/>
    </source>
</evidence>
<comment type="caution">
    <text evidence="1">The sequence shown here is derived from an EMBL/GenBank/DDBJ whole genome shotgun (WGS) entry which is preliminary data.</text>
</comment>
<dbReference type="EMBL" id="JACOQG010000006">
    <property type="protein sequence ID" value="MBC5779160.1"/>
    <property type="molecule type" value="Genomic_DNA"/>
</dbReference>
<keyword evidence="2" id="KW-1185">Reference proteome</keyword>
<organism evidence="1 2">
    <name type="scientific">Blautia difficilis</name>
    <dbReference type="NCBI Taxonomy" id="2763027"/>
    <lineage>
        <taxon>Bacteria</taxon>
        <taxon>Bacillati</taxon>
        <taxon>Bacillota</taxon>
        <taxon>Clostridia</taxon>
        <taxon>Lachnospirales</taxon>
        <taxon>Lachnospiraceae</taxon>
        <taxon>Blautia</taxon>
    </lineage>
</organism>
<proteinExistence type="predicted"/>
<evidence type="ECO:0000313" key="1">
    <source>
        <dbReference type="EMBL" id="MBC5779160.1"/>
    </source>
</evidence>
<reference evidence="1 2" key="1">
    <citation type="submission" date="2020-08" db="EMBL/GenBank/DDBJ databases">
        <title>Genome public.</title>
        <authorList>
            <person name="Liu C."/>
            <person name="Sun Q."/>
        </authorList>
    </citation>
    <scope>NUCLEOTIDE SEQUENCE [LARGE SCALE GENOMIC DNA]</scope>
    <source>
        <strain evidence="1 2">M29</strain>
    </source>
</reference>
<name>A0ABR7IGK7_9FIRM</name>
<dbReference type="Proteomes" id="UP000649826">
    <property type="component" value="Unassembled WGS sequence"/>
</dbReference>
<gene>
    <name evidence="1" type="ORF">H8Z82_05725</name>
</gene>